<accession>A0A1Y2G698</accession>
<dbReference type="InParanoid" id="A0A1Y2G698"/>
<feature type="region of interest" description="Disordered" evidence="2">
    <location>
        <begin position="215"/>
        <end position="272"/>
    </location>
</feature>
<gene>
    <name evidence="3" type="ORF">BCR41DRAFT_364704</name>
</gene>
<dbReference type="RefSeq" id="XP_021875589.1">
    <property type="nucleotide sequence ID" value="XM_022026063.1"/>
</dbReference>
<evidence type="ECO:0000256" key="2">
    <source>
        <dbReference type="SAM" id="MobiDB-lite"/>
    </source>
</evidence>
<evidence type="ECO:0000313" key="3">
    <source>
        <dbReference type="EMBL" id="ORY97043.1"/>
    </source>
</evidence>
<dbReference type="Pfam" id="PF05794">
    <property type="entry name" value="Tcp11"/>
    <property type="match status" value="1"/>
</dbReference>
<sequence length="866" mass="94703">MTLTDTLNTPTLQYQPAASEDQTINPVDDSAFDSLVQASKNLLEALEVWLAANCTQNQSQSQNQNQSPSNQDQAPEDSNALLTNISNHPRRDPATVKAFDDAWASYYNFFQAWKERDAQRLLSTLLDHARHINLLWRTVRNDPSARIEWEPRIEEQRKDLRVKASQLAGPEGAAQLDVVFADYMNGSAHTVTPSLAPPSQAGLDNIVIPAVSVSHENTSDSVHPRTQTTPSTAKKRQRASSVSKQKSAASATTSNVSKDLQTTYSGHSADMDSIIQPDATSATSSGYEAPKPKKPATTSAAAAAAAALETIPTGFEKPTKWTNLQLIHELAMDSGFKVEPNRPLGARTMHESPLLQTADQGGDDPTNAATGLQGLEDRIRAMATKAYFDQIRDDAAKGQLGKWIPSLLTTIREQLLDMVPPNSAIAMQITEGFDIEFVQQQIEKNVYDLTGALNGVVDIMSKLCAPVRDQAIKRIQESLNEISQDPSQLSAPDVTTETSATSIAPNDLVSVLQSILELLELMLLDMANFRLTVARPKLEKQAIPYEQSAFKESVDKGEVSLESTQNWLQDSAKRYLQQQASAPTLPVATEGGASSSANDDIPGPESSSNPGRRRHYDILVHSLLDLVFSSKRFDVGIDRVQFPATLALDRERMTRFQNEVQGLALVAVIMNISTNVSPMLSDESHEELKNTLLKLMEAPNTSLETLAEAVIEAKERELLMNARRSASKSSSPSSSAPGSSLSSTSSIIDSSSFPKLLLSDEQRNCIQNTVARAISFDSTLFRVLSQRLRKVLEDFTLSTPSSGGKSGAMPNEAALSKVGLGHLKKEIETLALQFRFLTKYNAQVYRPWYDPMLAKIISNIKKSGKQ</sequence>
<feature type="compositionally biased region" description="Polar residues" evidence="2">
    <location>
        <begin position="255"/>
        <end position="266"/>
    </location>
</feature>
<keyword evidence="4" id="KW-1185">Reference proteome</keyword>
<dbReference type="InterPro" id="IPR008862">
    <property type="entry name" value="Tcp11"/>
</dbReference>
<feature type="compositionally biased region" description="Polar residues" evidence="2">
    <location>
        <begin position="215"/>
        <end position="232"/>
    </location>
</feature>
<organism evidence="3 4">
    <name type="scientific">Lobosporangium transversale</name>
    <dbReference type="NCBI Taxonomy" id="64571"/>
    <lineage>
        <taxon>Eukaryota</taxon>
        <taxon>Fungi</taxon>
        <taxon>Fungi incertae sedis</taxon>
        <taxon>Mucoromycota</taxon>
        <taxon>Mortierellomycotina</taxon>
        <taxon>Mortierellomycetes</taxon>
        <taxon>Mortierellales</taxon>
        <taxon>Mortierellaceae</taxon>
        <taxon>Lobosporangium</taxon>
    </lineage>
</organism>
<dbReference type="Proteomes" id="UP000193648">
    <property type="component" value="Unassembled WGS sequence"/>
</dbReference>
<protein>
    <submittedName>
        <fullName evidence="3">T-complex protein 11-domain-containing protein</fullName>
    </submittedName>
</protein>
<dbReference type="GeneID" id="33567906"/>
<dbReference type="GO" id="GO:0010737">
    <property type="term" value="P:protein kinase A signaling"/>
    <property type="evidence" value="ECO:0007669"/>
    <property type="project" value="TreeGrafter"/>
</dbReference>
<feature type="region of interest" description="Disordered" evidence="2">
    <location>
        <begin position="722"/>
        <end position="746"/>
    </location>
</feature>
<proteinExistence type="inferred from homology"/>
<feature type="compositionally biased region" description="Low complexity" evidence="2">
    <location>
        <begin position="57"/>
        <end position="73"/>
    </location>
</feature>
<dbReference type="PANTHER" id="PTHR12832:SF11">
    <property type="entry name" value="LD23868P"/>
    <property type="match status" value="1"/>
</dbReference>
<comment type="caution">
    <text evidence="3">The sequence shown here is derived from an EMBL/GenBank/DDBJ whole genome shotgun (WGS) entry which is preliminary data.</text>
</comment>
<dbReference type="AlphaFoldDB" id="A0A1Y2G698"/>
<dbReference type="STRING" id="64571.A0A1Y2G698"/>
<dbReference type="PANTHER" id="PTHR12832">
    <property type="entry name" value="TESTIS-SPECIFIC PROTEIN PBS13 T-COMPLEX 11"/>
    <property type="match status" value="1"/>
</dbReference>
<feature type="region of interest" description="Disordered" evidence="2">
    <location>
        <begin position="57"/>
        <end position="77"/>
    </location>
</feature>
<name>A0A1Y2G698_9FUNG</name>
<feature type="region of interest" description="Disordered" evidence="2">
    <location>
        <begin position="579"/>
        <end position="613"/>
    </location>
</feature>
<feature type="region of interest" description="Disordered" evidence="2">
    <location>
        <begin position="279"/>
        <end position="298"/>
    </location>
</feature>
<feature type="compositionally biased region" description="Low complexity" evidence="2">
    <location>
        <begin position="239"/>
        <end position="254"/>
    </location>
</feature>
<dbReference type="OrthoDB" id="276323at2759"/>
<evidence type="ECO:0000256" key="1">
    <source>
        <dbReference type="ARBA" id="ARBA00010954"/>
    </source>
</evidence>
<feature type="compositionally biased region" description="Low complexity" evidence="2">
    <location>
        <begin position="727"/>
        <end position="746"/>
    </location>
</feature>
<dbReference type="EMBL" id="MCFF01000075">
    <property type="protein sequence ID" value="ORY97043.1"/>
    <property type="molecule type" value="Genomic_DNA"/>
</dbReference>
<comment type="similarity">
    <text evidence="1">Belongs to the TCP11 family.</text>
</comment>
<reference evidence="3 4" key="1">
    <citation type="submission" date="2016-07" db="EMBL/GenBank/DDBJ databases">
        <title>Pervasive Adenine N6-methylation of Active Genes in Fungi.</title>
        <authorList>
            <consortium name="DOE Joint Genome Institute"/>
            <person name="Mondo S.J."/>
            <person name="Dannebaum R.O."/>
            <person name="Kuo R.C."/>
            <person name="Labutti K."/>
            <person name="Haridas S."/>
            <person name="Kuo A."/>
            <person name="Salamov A."/>
            <person name="Ahrendt S.R."/>
            <person name="Lipzen A."/>
            <person name="Sullivan W."/>
            <person name="Andreopoulos W.B."/>
            <person name="Clum A."/>
            <person name="Lindquist E."/>
            <person name="Daum C."/>
            <person name="Ramamoorthy G.K."/>
            <person name="Gryganskyi A."/>
            <person name="Culley D."/>
            <person name="Magnuson J.K."/>
            <person name="James T.Y."/>
            <person name="O'Malley M.A."/>
            <person name="Stajich J.E."/>
            <person name="Spatafora J.W."/>
            <person name="Visel A."/>
            <person name="Grigoriev I.V."/>
        </authorList>
    </citation>
    <scope>NUCLEOTIDE SEQUENCE [LARGE SCALE GENOMIC DNA]</scope>
    <source>
        <strain evidence="3 4">NRRL 3116</strain>
    </source>
</reference>
<evidence type="ECO:0000313" key="4">
    <source>
        <dbReference type="Proteomes" id="UP000193648"/>
    </source>
</evidence>